<evidence type="ECO:0000313" key="3">
    <source>
        <dbReference type="Proteomes" id="UP000827549"/>
    </source>
</evidence>
<feature type="compositionally biased region" description="Acidic residues" evidence="1">
    <location>
        <begin position="170"/>
        <end position="180"/>
    </location>
</feature>
<organism evidence="2 3">
    <name type="scientific">Vanrija pseudolonga</name>
    <dbReference type="NCBI Taxonomy" id="143232"/>
    <lineage>
        <taxon>Eukaryota</taxon>
        <taxon>Fungi</taxon>
        <taxon>Dikarya</taxon>
        <taxon>Basidiomycota</taxon>
        <taxon>Agaricomycotina</taxon>
        <taxon>Tremellomycetes</taxon>
        <taxon>Trichosporonales</taxon>
        <taxon>Trichosporonaceae</taxon>
        <taxon>Vanrija</taxon>
    </lineage>
</organism>
<protein>
    <submittedName>
        <fullName evidence="2">Uncharacterized protein</fullName>
    </submittedName>
</protein>
<keyword evidence="3" id="KW-1185">Reference proteome</keyword>
<proteinExistence type="predicted"/>
<dbReference type="GeneID" id="87810225"/>
<dbReference type="Proteomes" id="UP000827549">
    <property type="component" value="Chromosome 5"/>
</dbReference>
<dbReference type="RefSeq" id="XP_062629560.1">
    <property type="nucleotide sequence ID" value="XM_062773576.1"/>
</dbReference>
<dbReference type="AlphaFoldDB" id="A0AAF1BNT6"/>
<evidence type="ECO:0000256" key="1">
    <source>
        <dbReference type="SAM" id="MobiDB-lite"/>
    </source>
</evidence>
<sequence length="451" mass="49240">MGACLSRPFVRRAHTHRAARTPTPVPAIALQSVPPALDADSPSNTPPRPDPTLDLLCLPHVLDAIVASASHATLLALRATCTEVKDAINPVLFAHVVIGCAAADSTDPGGDSLPSVLRSRNGDPLPCFVPELVPPPVLPMTANIWATPPRRRSRLLACCSRDAAVAFSDDAGDTSDTSDEPETKPVLPAAPQPAGPQLAAHTRRVDIFQLVPAALDVVRRHVHADVVRVHRDSRRCCPLVHVDFAHTLVYREDTARAIGTVTFGERTERVVHYVHLGGTSFAVLAIRPMWQYGGFDPDRPRWSYAGVMYPYYNTVPRIEAPAAREEVFVFDEAINGIRQVRAWNHITSQIAKRLALDSKCIVVDFEVARFRLPATAFLEDIADAFYTQATRPDPYENPSSEPVEAITLELCSEIVHAWAIFQTRAEWEATLSSAEVEMLSAPGDVHGPANQ</sequence>
<dbReference type="EMBL" id="CP086718">
    <property type="protein sequence ID" value="WOO83534.1"/>
    <property type="molecule type" value="Genomic_DNA"/>
</dbReference>
<evidence type="ECO:0000313" key="2">
    <source>
        <dbReference type="EMBL" id="WOO83534.1"/>
    </source>
</evidence>
<name>A0AAF1BNT6_9TREE</name>
<accession>A0AAF1BNT6</accession>
<reference evidence="2" key="1">
    <citation type="submission" date="2023-10" db="EMBL/GenBank/DDBJ databases">
        <authorList>
            <person name="Noh H."/>
        </authorList>
    </citation>
    <scope>NUCLEOTIDE SEQUENCE</scope>
    <source>
        <strain evidence="2">DUCC4014</strain>
    </source>
</reference>
<gene>
    <name evidence="2" type="ORF">LOC62_05G007050</name>
</gene>
<feature type="region of interest" description="Disordered" evidence="1">
    <location>
        <begin position="169"/>
        <end position="198"/>
    </location>
</feature>